<accession>A0A2H5XA52</accession>
<proteinExistence type="predicted"/>
<dbReference type="AlphaFoldDB" id="A0A2H5XA52"/>
<evidence type="ECO:0008006" key="3">
    <source>
        <dbReference type="Google" id="ProtNLM"/>
    </source>
</evidence>
<name>A0A2H5XA52_9BACT</name>
<sequence length="303" mass="34216">MVERIAYAGWQNCYRVSNGVVEVVATADVGPRLIRFGFVGGPNEFAEFTDQLGKVGGDAWRIYGGHRLWHAPEHPQRTYYPDNEPVQVRVVDEWTLELIPPTERTTGVQKTLRVALHPDRPQVTVTHILTNHNLWAIELAAWALSVMAPGGVALLPQPPFIPHGEKLLPARPLVQWHYTDMTDPRWTFGKRFILLRQDPTRSTPQKLGIANPDGWCAYANGDRLFVKIFQHREGAPYPDFGCSTEVFTDATMLELETLSPLTRLEPGGHLEHVERWHLFSGVTVTDDEDQIAAELQRVFADLS</sequence>
<dbReference type="Proteomes" id="UP000236173">
    <property type="component" value="Unassembled WGS sequence"/>
</dbReference>
<gene>
    <name evidence="1" type="ORF">HRbin17_00563</name>
</gene>
<organism evidence="1 2">
    <name type="scientific">Candidatus Fervidibacter japonicus</name>
    <dbReference type="NCBI Taxonomy" id="2035412"/>
    <lineage>
        <taxon>Bacteria</taxon>
        <taxon>Candidatus Fervidibacterota</taxon>
        <taxon>Candidatus Fervidibacter</taxon>
    </lineage>
</organism>
<protein>
    <recommendedName>
        <fullName evidence="3">DUF4380 domain-containing protein</fullName>
    </recommendedName>
</protein>
<reference evidence="2" key="1">
    <citation type="submission" date="2017-09" db="EMBL/GenBank/DDBJ databases">
        <title>Metaegenomics of thermophilic ammonia-oxidizing enrichment culture.</title>
        <authorList>
            <person name="Kato S."/>
            <person name="Suzuki K."/>
        </authorList>
    </citation>
    <scope>NUCLEOTIDE SEQUENCE [LARGE SCALE GENOMIC DNA]</scope>
</reference>
<evidence type="ECO:0000313" key="1">
    <source>
        <dbReference type="EMBL" id="GBC98068.1"/>
    </source>
</evidence>
<dbReference type="EMBL" id="BEHT01000005">
    <property type="protein sequence ID" value="GBC98068.1"/>
    <property type="molecule type" value="Genomic_DNA"/>
</dbReference>
<comment type="caution">
    <text evidence="1">The sequence shown here is derived from an EMBL/GenBank/DDBJ whole genome shotgun (WGS) entry which is preliminary data.</text>
</comment>
<evidence type="ECO:0000313" key="2">
    <source>
        <dbReference type="Proteomes" id="UP000236173"/>
    </source>
</evidence>